<proteinExistence type="predicted"/>
<reference evidence="6" key="1">
    <citation type="submission" date="2015-05" db="EMBL/GenBank/DDBJ databases">
        <title>Draft genome of Nitrosomonas communis strain Nm2.</title>
        <authorList>
            <person name="Kozlowski J.A."/>
            <person name="Kits K.D."/>
            <person name="Stein L.Y."/>
        </authorList>
    </citation>
    <scope>NUCLEOTIDE SEQUENCE [LARGE SCALE GENOMIC DNA]</scope>
    <source>
        <strain evidence="6">Nm2</strain>
    </source>
</reference>
<evidence type="ECO:0000259" key="2">
    <source>
        <dbReference type="Pfam" id="PF09822"/>
    </source>
</evidence>
<dbReference type="AlphaFoldDB" id="A0A0F7KFI4"/>
<dbReference type="OrthoDB" id="8530910at2"/>
<dbReference type="Pfam" id="PF23357">
    <property type="entry name" value="DUF7088"/>
    <property type="match status" value="1"/>
</dbReference>
<keyword evidence="6" id="KW-1185">Reference proteome</keyword>
<keyword evidence="1" id="KW-0472">Membrane</keyword>
<evidence type="ECO:0000259" key="3">
    <source>
        <dbReference type="Pfam" id="PF23357"/>
    </source>
</evidence>
<reference evidence="5 7" key="3">
    <citation type="submission" date="2019-07" db="EMBL/GenBank/DDBJ databases">
        <title>Active sludge and wastewater microbial communities from Klosterneuburg, Austria.</title>
        <authorList>
            <person name="Wagner M."/>
        </authorList>
    </citation>
    <scope>NUCLEOTIDE SEQUENCE [LARGE SCALE GENOMIC DNA]</scope>
    <source>
        <strain evidence="5 7">Nm2</strain>
    </source>
</reference>
<dbReference type="PATRIC" id="fig|44574.3.peg.1540"/>
<keyword evidence="1" id="KW-1133">Transmembrane helix</keyword>
<evidence type="ECO:0000313" key="6">
    <source>
        <dbReference type="Proteomes" id="UP000034156"/>
    </source>
</evidence>
<feature type="domain" description="ABC-type uncharacterised transport system" evidence="2">
    <location>
        <begin position="157"/>
        <end position="383"/>
    </location>
</feature>
<feature type="transmembrane region" description="Helical" evidence="1">
    <location>
        <begin position="421"/>
        <end position="446"/>
    </location>
</feature>
<dbReference type="Pfam" id="PF09822">
    <property type="entry name" value="ABC_transp_aux"/>
    <property type="match status" value="1"/>
</dbReference>
<dbReference type="Proteomes" id="UP000034156">
    <property type="component" value="Chromosome"/>
</dbReference>
<reference evidence="4 6" key="2">
    <citation type="journal article" date="2016" name="Genome Announc.">
        <title>Genome Sequence of Nitrosomonas communis Strain Nm2, a Mesophilic Ammonia-Oxidizing Bacterium Isolated from Mediterranean Soil.</title>
        <authorList>
            <person name="Kozlowski J.A."/>
            <person name="Kits K.D."/>
            <person name="Stein L.Y."/>
        </authorList>
    </citation>
    <scope>NUCLEOTIDE SEQUENCE [LARGE SCALE GENOMIC DNA]</scope>
    <source>
        <strain evidence="4 6">Nm2</strain>
    </source>
</reference>
<accession>A0A0F7KFI4</accession>
<dbReference type="SUPFAM" id="SSF52317">
    <property type="entry name" value="Class I glutamine amidotransferase-like"/>
    <property type="match status" value="1"/>
</dbReference>
<dbReference type="InterPro" id="IPR029062">
    <property type="entry name" value="Class_I_gatase-like"/>
</dbReference>
<feature type="transmembrane region" description="Helical" evidence="1">
    <location>
        <begin position="12"/>
        <end position="35"/>
    </location>
</feature>
<dbReference type="RefSeq" id="WP_046849618.1">
    <property type="nucleotide sequence ID" value="NZ_CP011451.1"/>
</dbReference>
<dbReference type="InterPro" id="IPR019196">
    <property type="entry name" value="ABC_transp_unknown"/>
</dbReference>
<dbReference type="KEGG" id="nco:AAW31_06435"/>
<dbReference type="InterPro" id="IPR055396">
    <property type="entry name" value="DUF7088"/>
</dbReference>
<evidence type="ECO:0000256" key="1">
    <source>
        <dbReference type="SAM" id="Phobius"/>
    </source>
</evidence>
<sequence>MITVNKKLRLHLLLQNGLFVVLLLVLVSMLGYLAFEFRTQWDISQNNRNSLSKASLDVVQKLNGPVMVTVYATHQDPQLGDIRKIISDFIVAYQRIKPDLTLNFIDPIEQPHLAEEAGVRMNGEMVIAFNDRSEHLTTINEQTFTNALMRLARSDQKQLMILSGHGERKLDGIANRDMGDFGKKLTENGFRGEALNLASTMEIPSNTSVLIIASPQTDLMAGEVDILLDYIERGGNLLWLVDQESLYGLLPLAEKLDLTFTPGVVVDPQAKRLRAPITFALGTIYGQHAITEDFDFISVFPFARQIIFNENEKWQGTSLVEVAPEGWVETGELNDAPTFNETDDVAGPVSVAVALKRTIDEREQRIVVVGSGHLLANTYLGNGGNIDFGMNLVNWLAGDEDLITIQPRATIDSQLILKEPALTVMVISFLIVLPLLFLVSGIMIWWHRRRR</sequence>
<keyword evidence="1" id="KW-0812">Transmembrane</keyword>
<dbReference type="EMBL" id="VNHT01000006">
    <property type="protein sequence ID" value="TYP92380.1"/>
    <property type="molecule type" value="Genomic_DNA"/>
</dbReference>
<feature type="domain" description="DUF7088" evidence="3">
    <location>
        <begin position="45"/>
        <end position="119"/>
    </location>
</feature>
<dbReference type="Proteomes" id="UP000324176">
    <property type="component" value="Unassembled WGS sequence"/>
</dbReference>
<dbReference type="EMBL" id="CP011451">
    <property type="protein sequence ID" value="AKH37537.1"/>
    <property type="molecule type" value="Genomic_DNA"/>
</dbReference>
<evidence type="ECO:0000313" key="4">
    <source>
        <dbReference type="EMBL" id="AKH37537.1"/>
    </source>
</evidence>
<name>A0A0F7KFI4_9PROT</name>
<protein>
    <submittedName>
        <fullName evidence="4">ABC transporter</fullName>
    </submittedName>
    <submittedName>
        <fullName evidence="5">ABC-type uncharacterized transport system involved in gliding motility auxiliary subunit</fullName>
    </submittedName>
</protein>
<gene>
    <name evidence="4" type="ORF">AAW31_06435</name>
    <name evidence="5" type="ORF">BCL69_100665</name>
</gene>
<evidence type="ECO:0000313" key="5">
    <source>
        <dbReference type="EMBL" id="TYP92380.1"/>
    </source>
</evidence>
<organism evidence="4 6">
    <name type="scientific">Nitrosomonas communis</name>
    <dbReference type="NCBI Taxonomy" id="44574"/>
    <lineage>
        <taxon>Bacteria</taxon>
        <taxon>Pseudomonadati</taxon>
        <taxon>Pseudomonadota</taxon>
        <taxon>Betaproteobacteria</taxon>
        <taxon>Nitrosomonadales</taxon>
        <taxon>Nitrosomonadaceae</taxon>
        <taxon>Nitrosomonas</taxon>
    </lineage>
</organism>
<evidence type="ECO:0000313" key="7">
    <source>
        <dbReference type="Proteomes" id="UP000324176"/>
    </source>
</evidence>